<dbReference type="InterPro" id="IPR050086">
    <property type="entry name" value="MetN_ABC_transporter-like"/>
</dbReference>
<dbReference type="InterPro" id="IPR027417">
    <property type="entry name" value="P-loop_NTPase"/>
</dbReference>
<dbReference type="InterPro" id="IPR003439">
    <property type="entry name" value="ABC_transporter-like_ATP-bd"/>
</dbReference>
<evidence type="ECO:0000256" key="1">
    <source>
        <dbReference type="ARBA" id="ARBA00022448"/>
    </source>
</evidence>
<dbReference type="PROSITE" id="PS00211">
    <property type="entry name" value="ABC_TRANSPORTER_1"/>
    <property type="match status" value="1"/>
</dbReference>
<dbReference type="EMBL" id="JABCQH010000006">
    <property type="protein sequence ID" value="MBF0888752.1"/>
    <property type="molecule type" value="Genomic_DNA"/>
</dbReference>
<sequence length="258" mass="27456">MSETTDRSLLLRGITKSFETGAGGSKTVLEGIDLHIGPGELVVLLGANGSGKSTTLKIASGMIAPTAGEVRIGRTDITQMHGETRRQSRMKLGMVFQDARLIRRRSVLSNVLCGTLGRHQNIATALGFLPQSERPLAMACLERVGLGALAGQRASTLSGGQAQRVSVARALAQKPSVILADEPVASLDPESAEEVMTLLTTVARNERLAVLCVLHQIDLARRHATRLVGLKKGHIAFDLPASKVTDTMISTLYTRDAS</sequence>
<keyword evidence="4 8" id="KW-0067">ATP-binding</keyword>
<reference evidence="8 9" key="2">
    <citation type="submission" date="2020-11" db="EMBL/GenBank/DDBJ databases">
        <title>Description of novel Gluconobacter species.</title>
        <authorList>
            <person name="Cleenwerck I."/>
            <person name="Cnockaert M."/>
            <person name="Borremans W."/>
            <person name="Wieme A.D."/>
            <person name="De Vuyst L."/>
            <person name="Vandamme P."/>
        </authorList>
    </citation>
    <scope>NUCLEOTIDE SEQUENCE [LARGE SCALE GENOMIC DNA]</scope>
    <source>
        <strain evidence="8 9">LMG 1745</strain>
    </source>
</reference>
<keyword evidence="9" id="KW-1185">Reference proteome</keyword>
<proteinExistence type="predicted"/>
<keyword evidence="5" id="KW-1278">Translocase</keyword>
<keyword evidence="1" id="KW-0813">Transport</keyword>
<dbReference type="PROSITE" id="PS50893">
    <property type="entry name" value="ABC_TRANSPORTER_2"/>
    <property type="match status" value="1"/>
</dbReference>
<dbReference type="GO" id="GO:0005524">
    <property type="term" value="F:ATP binding"/>
    <property type="evidence" value="ECO:0007669"/>
    <property type="project" value="UniProtKB-KW"/>
</dbReference>
<evidence type="ECO:0000256" key="5">
    <source>
        <dbReference type="ARBA" id="ARBA00022967"/>
    </source>
</evidence>
<dbReference type="InterPro" id="IPR017871">
    <property type="entry name" value="ABC_transporter-like_CS"/>
</dbReference>
<evidence type="ECO:0000259" key="7">
    <source>
        <dbReference type="PROSITE" id="PS50893"/>
    </source>
</evidence>
<dbReference type="InterPro" id="IPR003593">
    <property type="entry name" value="AAA+_ATPase"/>
</dbReference>
<dbReference type="SUPFAM" id="SSF52540">
    <property type="entry name" value="P-loop containing nucleoside triphosphate hydrolases"/>
    <property type="match status" value="1"/>
</dbReference>
<dbReference type="Proteomes" id="UP000662701">
    <property type="component" value="Unassembled WGS sequence"/>
</dbReference>
<gene>
    <name evidence="8" type="ORF">HKD19_09355</name>
</gene>
<feature type="domain" description="ABC transporter" evidence="7">
    <location>
        <begin position="9"/>
        <end position="257"/>
    </location>
</feature>
<evidence type="ECO:0000313" key="9">
    <source>
        <dbReference type="Proteomes" id="UP000662701"/>
    </source>
</evidence>
<keyword evidence="3" id="KW-0547">Nucleotide-binding</keyword>
<comment type="caution">
    <text evidence="8">The sequence shown here is derived from an EMBL/GenBank/DDBJ whole genome shotgun (WGS) entry which is preliminary data.</text>
</comment>
<evidence type="ECO:0000256" key="2">
    <source>
        <dbReference type="ARBA" id="ARBA00022475"/>
    </source>
</evidence>
<keyword evidence="2" id="KW-1003">Cell membrane</keyword>
<dbReference type="PANTHER" id="PTHR43166:SF6">
    <property type="entry name" value="PHOSPHONATES IMPORT ATP-BINDING PROTEIN PHNC"/>
    <property type="match status" value="1"/>
</dbReference>
<evidence type="ECO:0000256" key="6">
    <source>
        <dbReference type="ARBA" id="ARBA00023136"/>
    </source>
</evidence>
<dbReference type="RefSeq" id="WP_194262552.1">
    <property type="nucleotide sequence ID" value="NZ_JABCQH010000006.1"/>
</dbReference>
<dbReference type="PANTHER" id="PTHR43166">
    <property type="entry name" value="AMINO ACID IMPORT ATP-BINDING PROTEIN"/>
    <property type="match status" value="1"/>
</dbReference>
<organism evidence="8 9">
    <name type="scientific">Gluconobacter cadivus</name>
    <dbReference type="NCBI Taxonomy" id="2728101"/>
    <lineage>
        <taxon>Bacteria</taxon>
        <taxon>Pseudomonadati</taxon>
        <taxon>Pseudomonadota</taxon>
        <taxon>Alphaproteobacteria</taxon>
        <taxon>Acetobacterales</taxon>
        <taxon>Acetobacteraceae</taxon>
        <taxon>Gluconobacter</taxon>
    </lineage>
</organism>
<protein>
    <submittedName>
        <fullName evidence="8">Phosphonate ABC transporter ATP-binding protein</fullName>
    </submittedName>
</protein>
<dbReference type="Pfam" id="PF00005">
    <property type="entry name" value="ABC_tran"/>
    <property type="match status" value="1"/>
</dbReference>
<keyword evidence="6" id="KW-0472">Membrane</keyword>
<reference evidence="9" key="1">
    <citation type="submission" date="2020-04" db="EMBL/GenBank/DDBJ databases">
        <title>Description of novel Gluconacetobacter.</title>
        <authorList>
            <person name="Sombolestani A."/>
        </authorList>
    </citation>
    <scope>NUCLEOTIDE SEQUENCE [LARGE SCALE GENOMIC DNA]</scope>
    <source>
        <strain evidence="9">LMG 1745</strain>
    </source>
</reference>
<dbReference type="CDD" id="cd03256">
    <property type="entry name" value="ABC_PhnC_transporter"/>
    <property type="match status" value="1"/>
</dbReference>
<name>A0ABR9YW47_9PROT</name>
<dbReference type="SMART" id="SM00382">
    <property type="entry name" value="AAA"/>
    <property type="match status" value="1"/>
</dbReference>
<dbReference type="Gene3D" id="3.40.50.300">
    <property type="entry name" value="P-loop containing nucleotide triphosphate hydrolases"/>
    <property type="match status" value="1"/>
</dbReference>
<accession>A0ABR9YW47</accession>
<evidence type="ECO:0000313" key="8">
    <source>
        <dbReference type="EMBL" id="MBF0888752.1"/>
    </source>
</evidence>
<evidence type="ECO:0000256" key="3">
    <source>
        <dbReference type="ARBA" id="ARBA00022741"/>
    </source>
</evidence>
<dbReference type="InterPro" id="IPR012693">
    <property type="entry name" value="ABC_transpr_PhnC"/>
</dbReference>
<evidence type="ECO:0000256" key="4">
    <source>
        <dbReference type="ARBA" id="ARBA00022840"/>
    </source>
</evidence>